<sequence length="81" mass="10045">MRMKTNPFDKQYMQNIFLTFKVQLNSRTPQYHLEKHPFVHSCQNFFKKKKCNFKITIYATLYIQNGQQWYFGKQFKRLNKL</sequence>
<name>A0A0E9X5W2_ANGAN</name>
<protein>
    <submittedName>
        <fullName evidence="1">Uncharacterized protein</fullName>
    </submittedName>
</protein>
<organism evidence="1">
    <name type="scientific">Anguilla anguilla</name>
    <name type="common">European freshwater eel</name>
    <name type="synonym">Muraena anguilla</name>
    <dbReference type="NCBI Taxonomy" id="7936"/>
    <lineage>
        <taxon>Eukaryota</taxon>
        <taxon>Metazoa</taxon>
        <taxon>Chordata</taxon>
        <taxon>Craniata</taxon>
        <taxon>Vertebrata</taxon>
        <taxon>Euteleostomi</taxon>
        <taxon>Actinopterygii</taxon>
        <taxon>Neopterygii</taxon>
        <taxon>Teleostei</taxon>
        <taxon>Anguilliformes</taxon>
        <taxon>Anguillidae</taxon>
        <taxon>Anguilla</taxon>
    </lineage>
</organism>
<evidence type="ECO:0000313" key="1">
    <source>
        <dbReference type="EMBL" id="JAH97994.1"/>
    </source>
</evidence>
<accession>A0A0E9X5W2</accession>
<dbReference type="EMBL" id="GBXM01010583">
    <property type="protein sequence ID" value="JAH97994.1"/>
    <property type="molecule type" value="Transcribed_RNA"/>
</dbReference>
<dbReference type="AlphaFoldDB" id="A0A0E9X5W2"/>
<proteinExistence type="predicted"/>
<reference evidence="1" key="1">
    <citation type="submission" date="2014-11" db="EMBL/GenBank/DDBJ databases">
        <authorList>
            <person name="Amaro Gonzalez C."/>
        </authorList>
    </citation>
    <scope>NUCLEOTIDE SEQUENCE</scope>
</reference>
<reference evidence="1" key="2">
    <citation type="journal article" date="2015" name="Fish Shellfish Immunol.">
        <title>Early steps in the European eel (Anguilla anguilla)-Vibrio vulnificus interaction in the gills: Role of the RtxA13 toxin.</title>
        <authorList>
            <person name="Callol A."/>
            <person name="Pajuelo D."/>
            <person name="Ebbesson L."/>
            <person name="Teles M."/>
            <person name="MacKenzie S."/>
            <person name="Amaro C."/>
        </authorList>
    </citation>
    <scope>NUCLEOTIDE SEQUENCE</scope>
</reference>